<dbReference type="Pfam" id="PF00665">
    <property type="entry name" value="rve"/>
    <property type="match status" value="1"/>
</dbReference>
<keyword evidence="7" id="KW-0378">Hydrolase</keyword>
<keyword evidence="3" id="KW-0808">Transferase</keyword>
<reference evidence="14" key="1">
    <citation type="journal article" date="2020" name="Nat. Ecol. Evol.">
        <title>Deeply conserved synteny resolves early events in vertebrate evolution.</title>
        <authorList>
            <person name="Simakov O."/>
            <person name="Marletaz F."/>
            <person name="Yue J.X."/>
            <person name="O'Connell B."/>
            <person name="Jenkins J."/>
            <person name="Brandt A."/>
            <person name="Calef R."/>
            <person name="Tung C.H."/>
            <person name="Huang T.K."/>
            <person name="Schmutz J."/>
            <person name="Satoh N."/>
            <person name="Yu J.K."/>
            <person name="Putnam N.H."/>
            <person name="Green R.E."/>
            <person name="Rokhsar D.S."/>
        </authorList>
    </citation>
    <scope>NUCLEOTIDE SEQUENCE [LARGE SCALE GENOMIC DNA]</scope>
    <source>
        <strain evidence="14">S238N-H82</strain>
    </source>
</reference>
<dbReference type="GeneID" id="118415429"/>
<dbReference type="Gene3D" id="3.10.10.10">
    <property type="entry name" value="HIV Type 1 Reverse Transcriptase, subunit A, domain 1"/>
    <property type="match status" value="1"/>
</dbReference>
<evidence type="ECO:0000256" key="4">
    <source>
        <dbReference type="ARBA" id="ARBA00022695"/>
    </source>
</evidence>
<dbReference type="CDD" id="cd01647">
    <property type="entry name" value="RT_LTR"/>
    <property type="match status" value="1"/>
</dbReference>
<evidence type="ECO:0000256" key="1">
    <source>
        <dbReference type="ARBA" id="ARBA00010879"/>
    </source>
</evidence>
<dbReference type="InterPro" id="IPR012337">
    <property type="entry name" value="RNaseH-like_sf"/>
</dbReference>
<dbReference type="PROSITE" id="PS50994">
    <property type="entry name" value="INTEGRASE"/>
    <property type="match status" value="1"/>
</dbReference>
<dbReference type="InterPro" id="IPR041373">
    <property type="entry name" value="RT_RNaseH"/>
</dbReference>
<dbReference type="InterPro" id="IPR036397">
    <property type="entry name" value="RNaseH_sf"/>
</dbReference>
<feature type="compositionally biased region" description="Low complexity" evidence="11">
    <location>
        <begin position="1279"/>
        <end position="1303"/>
    </location>
</feature>
<evidence type="ECO:0000256" key="3">
    <source>
        <dbReference type="ARBA" id="ARBA00022679"/>
    </source>
</evidence>
<dbReference type="GO" id="GO:0015074">
    <property type="term" value="P:DNA integration"/>
    <property type="evidence" value="ECO:0007669"/>
    <property type="project" value="InterPro"/>
</dbReference>
<dbReference type="OMA" id="GQICANC"/>
<evidence type="ECO:0000256" key="10">
    <source>
        <dbReference type="SAM" id="Coils"/>
    </source>
</evidence>
<comment type="similarity">
    <text evidence="1">Belongs to the beta type-B retroviral polymerase family. HERV class-II K(HML-2) pol subfamily.</text>
</comment>
<dbReference type="Pfam" id="PF00078">
    <property type="entry name" value="RVT_1"/>
    <property type="match status" value="1"/>
</dbReference>
<feature type="region of interest" description="Disordered" evidence="11">
    <location>
        <begin position="1259"/>
        <end position="1320"/>
    </location>
</feature>
<dbReference type="FunFam" id="3.30.70.270:FF:000026">
    <property type="entry name" value="Transposon Ty3-G Gag-Pol polyprotein"/>
    <property type="match status" value="1"/>
</dbReference>
<evidence type="ECO:0000313" key="15">
    <source>
        <dbReference type="RefSeq" id="XP_035675932.1"/>
    </source>
</evidence>
<dbReference type="FunFam" id="1.10.340.70:FF:000004">
    <property type="entry name" value="Retrovirus-related Pol polyprotein from transposon 297-like Protein"/>
    <property type="match status" value="1"/>
</dbReference>
<protein>
    <recommendedName>
        <fullName evidence="9">Gypsy retrotransposon integrase-like protein 1</fullName>
        <ecNumber evidence="2">3.1.26.4</ecNumber>
    </recommendedName>
</protein>
<dbReference type="Gene3D" id="3.10.20.370">
    <property type="match status" value="1"/>
</dbReference>
<organism evidence="14 15">
    <name type="scientific">Branchiostoma floridae</name>
    <name type="common">Florida lancelet</name>
    <name type="synonym">Amphioxus</name>
    <dbReference type="NCBI Taxonomy" id="7739"/>
    <lineage>
        <taxon>Eukaryota</taxon>
        <taxon>Metazoa</taxon>
        <taxon>Chordata</taxon>
        <taxon>Cephalochordata</taxon>
        <taxon>Leptocardii</taxon>
        <taxon>Amphioxiformes</taxon>
        <taxon>Branchiostomatidae</taxon>
        <taxon>Branchiostoma</taxon>
    </lineage>
</organism>
<dbReference type="Gene3D" id="3.30.420.10">
    <property type="entry name" value="Ribonuclease H-like superfamily/Ribonuclease H"/>
    <property type="match status" value="1"/>
</dbReference>
<keyword evidence="10" id="KW-0175">Coiled coil</keyword>
<dbReference type="GO" id="GO:0003676">
    <property type="term" value="F:nucleic acid binding"/>
    <property type="evidence" value="ECO:0007669"/>
    <property type="project" value="InterPro"/>
</dbReference>
<feature type="coiled-coil region" evidence="10">
    <location>
        <begin position="604"/>
        <end position="631"/>
    </location>
</feature>
<dbReference type="SUPFAM" id="SSF53098">
    <property type="entry name" value="Ribonuclease H-like"/>
    <property type="match status" value="1"/>
</dbReference>
<keyword evidence="4" id="KW-0548">Nucleotidyltransferase</keyword>
<feature type="domain" description="Integrase catalytic" evidence="13">
    <location>
        <begin position="1022"/>
        <end position="1135"/>
    </location>
</feature>
<keyword evidence="5" id="KW-0540">Nuclease</keyword>
<dbReference type="InterPro" id="IPR050951">
    <property type="entry name" value="Retrovirus_Pol_polyprotein"/>
</dbReference>
<dbReference type="SUPFAM" id="SSF56672">
    <property type="entry name" value="DNA/RNA polymerases"/>
    <property type="match status" value="1"/>
</dbReference>
<evidence type="ECO:0000259" key="12">
    <source>
        <dbReference type="PROSITE" id="PS50878"/>
    </source>
</evidence>
<accession>A0A9J7MPN3</accession>
<dbReference type="Pfam" id="PF17917">
    <property type="entry name" value="RT_RNaseH"/>
    <property type="match status" value="1"/>
</dbReference>
<dbReference type="Gene3D" id="1.10.340.70">
    <property type="match status" value="1"/>
</dbReference>
<dbReference type="CDD" id="cd05481">
    <property type="entry name" value="retropepsin_like_LTR_1"/>
    <property type="match status" value="1"/>
</dbReference>
<evidence type="ECO:0000256" key="9">
    <source>
        <dbReference type="ARBA" id="ARBA00039658"/>
    </source>
</evidence>
<proteinExistence type="inferred from homology"/>
<dbReference type="InterPro" id="IPR043128">
    <property type="entry name" value="Rev_trsase/Diguanyl_cyclase"/>
</dbReference>
<dbReference type="InterPro" id="IPR000477">
    <property type="entry name" value="RT_dom"/>
</dbReference>
<sequence>MADSRLLPVPKPVELTGDVSENWEIFKDEWASYEIATEKNKKPKEIRVATLKTVIGRDCLDILRNLDIPADPGQPDADPRQDPDKIIDALDKHFKPLKNTVYERYKFNTCEQAPGESIEVYVARLRKLVSTCEYGALKEEMLRDRIVLGICDNKVRMRLLKQKNLTLQAALEECKTSETTNKQIKAMQTAETVHYAKTKPNPSQGKAKTKFQQPQRRMQPQVNNCGYCGRAHARDKGKCPAFGKKCAKCDRPNHFARVCKASSKKINMVQDNVAEDDEEVYTVGSVSSNNKKWYIDLKMSDGKSLSCQIDTGATCNVISEDDFRKFGHKMKPSKARLKLYDGSILQPVGQGILKTRHQDSIIDLEFQIVKTRQNPLLSAETCTKLGLITLNTVNQVNNSKTEQIVEEYADVFEGLGCLPGEYHIEIDKEAKPVQHLPRRVPVPLKAELKKKIDELEKKQVIARVTKPTKWISSMVVVKKPGKMRICLDPKDLNMALHRPKYQIPTLDEVLPRLAKAKVFSVLDAKDGFWQVKLDEESSYLTTFWTPFGRFRWCRMPFGISTAPEEYQRRQHEVLEGLQGVDVIADDILVFGCGETEEEADRDHDENLRNLLKRAREKNLKLNKRKLRLKLKQVPYMGQLLTADGLKPDPEKVKAITEMKTPDDLRSLQRFLGMVNYLAKFLPHLSDVCEPLRRLTDKDAVWVWLETHDQAVKEVKKLVTAQPVLQYYDVEKEVTIQGDASDKGLGAALLQEGRPVAYASRALTPTEQNYAQIEKECLAIVFAAQKFNQYIHGREVVTVQSDHKPLEVIFKKPLLDAPKRLQRMMLRLQKYHLKVTYRKGSEMYIADTLSRAYLTRTMNETRRDEYEILKIQEAKKEDQEIEQVTPAEYIQVSDMTIDRVRRHTQQDEVMRELMKTIKKGWPENKTQLKKEVRDYWTFRDEVSMHDGIVYKGQAIVVPAELREEMIQKTHASHQGAEACIRRARETIFWPGMSAQLRERIGRCDICKTYQPKQQREPLMPHPTPTTPWSRVSMDLMTLENRHYLITVDNYSDYWEIDELHQNTTAKNVIHKTKQNFSRHGIPMEVVTDNGPQFASEEFKQFAKTWNFRHVTTSPYHSQANGKAESAVKIAKNLLKKAAADGQDPWVSILAWRNTPTQGQGSSPTQRLMSRRTRTQVPINTQALEPKVVPNVHNNINKRKARAKRYYDKGTRSLPPIQPGQQVRVELTPQKAAQWKYGTCVQRVAPKSYEVEVDGAKYRRNRKHIRDTTEEQKPSTDVDETTTAPATATPESTAETTTTTTEPTPYVTRSGRTVKAPDRMDL</sequence>
<dbReference type="RefSeq" id="XP_035675932.1">
    <property type="nucleotide sequence ID" value="XM_035820039.1"/>
</dbReference>
<evidence type="ECO:0000259" key="13">
    <source>
        <dbReference type="PROSITE" id="PS50994"/>
    </source>
</evidence>
<dbReference type="Pfam" id="PF17921">
    <property type="entry name" value="Integrase_H2C2"/>
    <property type="match status" value="1"/>
</dbReference>
<name>A0A9J7MPN3_BRAFL</name>
<dbReference type="PROSITE" id="PS50878">
    <property type="entry name" value="RT_POL"/>
    <property type="match status" value="1"/>
</dbReference>
<dbReference type="InterPro" id="IPR043502">
    <property type="entry name" value="DNA/RNA_pol_sf"/>
</dbReference>
<feature type="compositionally biased region" description="Basic and acidic residues" evidence="11">
    <location>
        <begin position="1264"/>
        <end position="1274"/>
    </location>
</feature>
<dbReference type="InterPro" id="IPR041588">
    <property type="entry name" value="Integrase_H2C2"/>
</dbReference>
<keyword evidence="6" id="KW-0255">Endonuclease</keyword>
<dbReference type="Gene3D" id="3.30.70.270">
    <property type="match status" value="2"/>
</dbReference>
<reference evidence="15" key="2">
    <citation type="submission" date="2025-08" db="UniProtKB">
        <authorList>
            <consortium name="RefSeq"/>
        </authorList>
    </citation>
    <scope>IDENTIFICATION</scope>
    <source>
        <strain evidence="15">S238N-H82</strain>
        <tissue evidence="15">Testes</tissue>
    </source>
</reference>
<keyword evidence="14" id="KW-1185">Reference proteome</keyword>
<evidence type="ECO:0000313" key="14">
    <source>
        <dbReference type="Proteomes" id="UP000001554"/>
    </source>
</evidence>
<dbReference type="CDD" id="cd09274">
    <property type="entry name" value="RNase_HI_RT_Ty3"/>
    <property type="match status" value="1"/>
</dbReference>
<dbReference type="FunFam" id="3.10.20.370:FF:000001">
    <property type="entry name" value="Retrovirus-related Pol polyprotein from transposon 17.6-like protein"/>
    <property type="match status" value="1"/>
</dbReference>
<dbReference type="FunFam" id="3.30.420.10:FF:000063">
    <property type="entry name" value="Retrovirus-related Pol polyprotein from transposon 297-like Protein"/>
    <property type="match status" value="1"/>
</dbReference>
<dbReference type="Proteomes" id="UP000001554">
    <property type="component" value="Chromosome 5"/>
</dbReference>
<dbReference type="EC" id="3.1.26.4" evidence="2"/>
<dbReference type="PANTHER" id="PTHR37984">
    <property type="entry name" value="PROTEIN CBG26694"/>
    <property type="match status" value="1"/>
</dbReference>
<evidence type="ECO:0000256" key="2">
    <source>
        <dbReference type="ARBA" id="ARBA00012180"/>
    </source>
</evidence>
<dbReference type="KEGG" id="bfo:118415429"/>
<dbReference type="InterPro" id="IPR001584">
    <property type="entry name" value="Integrase_cat-core"/>
</dbReference>
<dbReference type="OrthoDB" id="6089225at2759"/>
<dbReference type="GO" id="GO:0003964">
    <property type="term" value="F:RNA-directed DNA polymerase activity"/>
    <property type="evidence" value="ECO:0007669"/>
    <property type="project" value="UniProtKB-KW"/>
</dbReference>
<gene>
    <name evidence="15" type="primary">LOC118415429</name>
</gene>
<evidence type="ECO:0000256" key="11">
    <source>
        <dbReference type="SAM" id="MobiDB-lite"/>
    </source>
</evidence>
<evidence type="ECO:0000256" key="6">
    <source>
        <dbReference type="ARBA" id="ARBA00022759"/>
    </source>
</evidence>
<keyword evidence="8" id="KW-0695">RNA-directed DNA polymerase</keyword>
<dbReference type="PANTHER" id="PTHR37984:SF8">
    <property type="entry name" value="CCHC-TYPE DOMAIN-CONTAINING PROTEIN"/>
    <property type="match status" value="1"/>
</dbReference>
<evidence type="ECO:0000256" key="5">
    <source>
        <dbReference type="ARBA" id="ARBA00022722"/>
    </source>
</evidence>
<dbReference type="GO" id="GO:0004523">
    <property type="term" value="F:RNA-DNA hybrid ribonuclease activity"/>
    <property type="evidence" value="ECO:0007669"/>
    <property type="project" value="UniProtKB-EC"/>
</dbReference>
<evidence type="ECO:0000256" key="7">
    <source>
        <dbReference type="ARBA" id="ARBA00022801"/>
    </source>
</evidence>
<evidence type="ECO:0000256" key="8">
    <source>
        <dbReference type="ARBA" id="ARBA00022918"/>
    </source>
</evidence>
<feature type="domain" description="Reverse transcriptase" evidence="12">
    <location>
        <begin position="458"/>
        <end position="640"/>
    </location>
</feature>